<protein>
    <submittedName>
        <fullName evidence="2">Uncharacterized protein</fullName>
    </submittedName>
</protein>
<evidence type="ECO:0000313" key="2">
    <source>
        <dbReference type="EMBL" id="CAF5002956.1"/>
    </source>
</evidence>
<evidence type="ECO:0000256" key="1">
    <source>
        <dbReference type="SAM" id="MobiDB-lite"/>
    </source>
</evidence>
<dbReference type="Proteomes" id="UP000663873">
    <property type="component" value="Unassembled WGS sequence"/>
</dbReference>
<dbReference type="AlphaFoldDB" id="A0A822AHZ5"/>
<dbReference type="EMBL" id="CAJOBP010111372">
    <property type="protein sequence ID" value="CAF5002956.1"/>
    <property type="molecule type" value="Genomic_DNA"/>
</dbReference>
<organism evidence="2 3">
    <name type="scientific">Rotaria socialis</name>
    <dbReference type="NCBI Taxonomy" id="392032"/>
    <lineage>
        <taxon>Eukaryota</taxon>
        <taxon>Metazoa</taxon>
        <taxon>Spiralia</taxon>
        <taxon>Gnathifera</taxon>
        <taxon>Rotifera</taxon>
        <taxon>Eurotatoria</taxon>
        <taxon>Bdelloidea</taxon>
        <taxon>Philodinida</taxon>
        <taxon>Philodinidae</taxon>
        <taxon>Rotaria</taxon>
    </lineage>
</organism>
<accession>A0A822AHZ5</accession>
<feature type="non-terminal residue" evidence="2">
    <location>
        <position position="1"/>
    </location>
</feature>
<sequence>QPPSQQQGQQQRQQQRQQRQQQQPLKEYVTTFQRKLFIDTISSYL</sequence>
<feature type="compositionally biased region" description="Low complexity" evidence="1">
    <location>
        <begin position="1"/>
        <end position="23"/>
    </location>
</feature>
<keyword evidence="3" id="KW-1185">Reference proteome</keyword>
<gene>
    <name evidence="2" type="ORF">UJA718_LOCUS50279</name>
</gene>
<reference evidence="2" key="1">
    <citation type="submission" date="2021-02" db="EMBL/GenBank/DDBJ databases">
        <authorList>
            <person name="Nowell W R."/>
        </authorList>
    </citation>
    <scope>NUCLEOTIDE SEQUENCE</scope>
</reference>
<comment type="caution">
    <text evidence="2">The sequence shown here is derived from an EMBL/GenBank/DDBJ whole genome shotgun (WGS) entry which is preliminary data.</text>
</comment>
<feature type="region of interest" description="Disordered" evidence="1">
    <location>
        <begin position="1"/>
        <end position="26"/>
    </location>
</feature>
<name>A0A822AHZ5_9BILA</name>
<proteinExistence type="predicted"/>
<evidence type="ECO:0000313" key="3">
    <source>
        <dbReference type="Proteomes" id="UP000663873"/>
    </source>
</evidence>